<accession>A0A1F6ERT8</accession>
<evidence type="ECO:0008006" key="11">
    <source>
        <dbReference type="Google" id="ProtNLM"/>
    </source>
</evidence>
<keyword evidence="7 8" id="KW-0472">Membrane</keyword>
<dbReference type="GO" id="GO:0015095">
    <property type="term" value="F:magnesium ion transmembrane transporter activity"/>
    <property type="evidence" value="ECO:0007669"/>
    <property type="project" value="TreeGrafter"/>
</dbReference>
<dbReference type="EMBL" id="MFMD01000033">
    <property type="protein sequence ID" value="OGG76334.1"/>
    <property type="molecule type" value="Genomic_DNA"/>
</dbReference>
<dbReference type="AlphaFoldDB" id="A0A1F6ERT8"/>
<protein>
    <recommendedName>
        <fullName evidence="11">Magnesium transporter CorA</fullName>
    </recommendedName>
</protein>
<gene>
    <name evidence="9" type="ORF">A2950_01355</name>
</gene>
<dbReference type="GO" id="GO:0000287">
    <property type="term" value="F:magnesium ion binding"/>
    <property type="evidence" value="ECO:0007669"/>
    <property type="project" value="TreeGrafter"/>
</dbReference>
<sequence>MIFRHQYQGGVWVDLEQPTEDEIHQITREFSISKRVERELLAPTPMPLVIADSDATLLVLHFPAPSTKDGDSVSQELDFVVGKHYIVTSRYEVIAPLYHLKKLLETQGLVGGRDSVTTDVLLEVLFAHLYTAVRNHTNNIAGRLERIEKDMFEGKEQATVRSISNISRAFLHMESVLANQQEALKHFLDTLDHASFFGPSFAERTLRILTERAHVAHLVTTHRAIAAELRETNNALLSAKQNEIIKILTVVSFIFLPLALIAKVFAMKVTYMPFVDDPNGFWIILGIMFIVAVVLTLFVSKKRWL</sequence>
<dbReference type="STRING" id="1798516.A2950_01355"/>
<evidence type="ECO:0000256" key="6">
    <source>
        <dbReference type="ARBA" id="ARBA00022989"/>
    </source>
</evidence>
<evidence type="ECO:0000256" key="2">
    <source>
        <dbReference type="ARBA" id="ARBA00009765"/>
    </source>
</evidence>
<organism evidence="9 10">
    <name type="scientific">Candidatus Kaiserbacteria bacterium RIFCSPLOWO2_01_FULL_55_19</name>
    <dbReference type="NCBI Taxonomy" id="1798516"/>
    <lineage>
        <taxon>Bacteria</taxon>
        <taxon>Candidatus Kaiseribacteriota</taxon>
    </lineage>
</organism>
<dbReference type="Proteomes" id="UP000176714">
    <property type="component" value="Unassembled WGS sequence"/>
</dbReference>
<reference evidence="9 10" key="1">
    <citation type="journal article" date="2016" name="Nat. Commun.">
        <title>Thousands of microbial genomes shed light on interconnected biogeochemical processes in an aquifer system.</title>
        <authorList>
            <person name="Anantharaman K."/>
            <person name="Brown C.T."/>
            <person name="Hug L.A."/>
            <person name="Sharon I."/>
            <person name="Castelle C.J."/>
            <person name="Probst A.J."/>
            <person name="Thomas B.C."/>
            <person name="Singh A."/>
            <person name="Wilkins M.J."/>
            <person name="Karaoz U."/>
            <person name="Brodie E.L."/>
            <person name="Williams K.H."/>
            <person name="Hubbard S.S."/>
            <person name="Banfield J.F."/>
        </authorList>
    </citation>
    <scope>NUCLEOTIDE SEQUENCE [LARGE SCALE GENOMIC DNA]</scope>
</reference>
<dbReference type="InterPro" id="IPR045861">
    <property type="entry name" value="CorA_cytoplasmic_dom"/>
</dbReference>
<keyword evidence="3" id="KW-0813">Transport</keyword>
<comment type="similarity">
    <text evidence="2">Belongs to the CorA metal ion transporter (MIT) (TC 1.A.35) family.</text>
</comment>
<feature type="transmembrane region" description="Helical" evidence="8">
    <location>
        <begin position="279"/>
        <end position="299"/>
    </location>
</feature>
<comment type="caution">
    <text evidence="9">The sequence shown here is derived from an EMBL/GenBank/DDBJ whole genome shotgun (WGS) entry which is preliminary data.</text>
</comment>
<dbReference type="Gene3D" id="1.20.58.340">
    <property type="entry name" value="Magnesium transport protein CorA, transmembrane region"/>
    <property type="match status" value="2"/>
</dbReference>
<dbReference type="GO" id="GO:0005886">
    <property type="term" value="C:plasma membrane"/>
    <property type="evidence" value="ECO:0007669"/>
    <property type="project" value="UniProtKB-SubCell"/>
</dbReference>
<name>A0A1F6ERT8_9BACT</name>
<dbReference type="Gene3D" id="3.30.460.20">
    <property type="entry name" value="CorA soluble domain-like"/>
    <property type="match status" value="1"/>
</dbReference>
<keyword evidence="5 8" id="KW-0812">Transmembrane</keyword>
<evidence type="ECO:0000256" key="7">
    <source>
        <dbReference type="ARBA" id="ARBA00023136"/>
    </source>
</evidence>
<proteinExistence type="inferred from homology"/>
<dbReference type="InterPro" id="IPR002523">
    <property type="entry name" value="MgTranspt_CorA/ZnTranspt_ZntB"/>
</dbReference>
<comment type="subcellular location">
    <subcellularLocation>
        <location evidence="1">Cell membrane</location>
        <topology evidence="1">Multi-pass membrane protein</topology>
    </subcellularLocation>
</comment>
<dbReference type="PANTHER" id="PTHR46494:SF1">
    <property type="entry name" value="CORA FAMILY METAL ION TRANSPORTER (EUROFUNG)"/>
    <property type="match status" value="1"/>
</dbReference>
<dbReference type="SUPFAM" id="SSF143865">
    <property type="entry name" value="CorA soluble domain-like"/>
    <property type="match status" value="1"/>
</dbReference>
<keyword evidence="4" id="KW-1003">Cell membrane</keyword>
<evidence type="ECO:0000313" key="9">
    <source>
        <dbReference type="EMBL" id="OGG76334.1"/>
    </source>
</evidence>
<dbReference type="PANTHER" id="PTHR46494">
    <property type="entry name" value="CORA FAMILY METAL ION TRANSPORTER (EUROFUNG)"/>
    <property type="match status" value="1"/>
</dbReference>
<evidence type="ECO:0000313" key="10">
    <source>
        <dbReference type="Proteomes" id="UP000176714"/>
    </source>
</evidence>
<dbReference type="SUPFAM" id="SSF144083">
    <property type="entry name" value="Magnesium transport protein CorA, transmembrane region"/>
    <property type="match status" value="1"/>
</dbReference>
<evidence type="ECO:0000256" key="4">
    <source>
        <dbReference type="ARBA" id="ARBA00022475"/>
    </source>
</evidence>
<dbReference type="InterPro" id="IPR045863">
    <property type="entry name" value="CorA_TM1_TM2"/>
</dbReference>
<dbReference type="GO" id="GO:0050897">
    <property type="term" value="F:cobalt ion binding"/>
    <property type="evidence" value="ECO:0007669"/>
    <property type="project" value="TreeGrafter"/>
</dbReference>
<evidence type="ECO:0000256" key="8">
    <source>
        <dbReference type="SAM" id="Phobius"/>
    </source>
</evidence>
<evidence type="ECO:0000256" key="1">
    <source>
        <dbReference type="ARBA" id="ARBA00004651"/>
    </source>
</evidence>
<dbReference type="GO" id="GO:0015087">
    <property type="term" value="F:cobalt ion transmembrane transporter activity"/>
    <property type="evidence" value="ECO:0007669"/>
    <property type="project" value="TreeGrafter"/>
</dbReference>
<dbReference type="Pfam" id="PF01544">
    <property type="entry name" value="CorA"/>
    <property type="match status" value="1"/>
</dbReference>
<feature type="transmembrane region" description="Helical" evidence="8">
    <location>
        <begin position="247"/>
        <end position="267"/>
    </location>
</feature>
<evidence type="ECO:0000256" key="3">
    <source>
        <dbReference type="ARBA" id="ARBA00022448"/>
    </source>
</evidence>
<evidence type="ECO:0000256" key="5">
    <source>
        <dbReference type="ARBA" id="ARBA00022692"/>
    </source>
</evidence>
<keyword evidence="6 8" id="KW-1133">Transmembrane helix</keyword>